<dbReference type="PROSITE" id="PS51257">
    <property type="entry name" value="PROKAR_LIPOPROTEIN"/>
    <property type="match status" value="1"/>
</dbReference>
<sequence length="169" mass="18054">MKNFIKLLTPSVLFASVMLLIACAGSDGEVGPKGDAGEAGTAGPKGDPGSANVIYSAWIPTTFSGSGSSYTGSITAPKLTQEMLDKADIRVYWSEGGRVISMPYAQTIGGTAYSVHQRFFVGRIDLIASYAVSQQSFRYIIIPGGVAARQKPLSQMSYEEVKYFYGIND</sequence>
<feature type="signal peptide" evidence="1">
    <location>
        <begin position="1"/>
        <end position="24"/>
    </location>
</feature>
<name>A0A1H7APE6_9BACT</name>
<evidence type="ECO:0008006" key="4">
    <source>
        <dbReference type="Google" id="ProtNLM"/>
    </source>
</evidence>
<keyword evidence="3" id="KW-1185">Reference proteome</keyword>
<dbReference type="RefSeq" id="WP_090341568.1">
    <property type="nucleotide sequence ID" value="NZ_FNXY01000011.1"/>
</dbReference>
<dbReference type="EMBL" id="FNXY01000011">
    <property type="protein sequence ID" value="SEJ67208.1"/>
    <property type="molecule type" value="Genomic_DNA"/>
</dbReference>
<dbReference type="Proteomes" id="UP000199532">
    <property type="component" value="Unassembled WGS sequence"/>
</dbReference>
<feature type="chain" id="PRO_5011679906" description="Collagen triple helix repeat-containing protein" evidence="1">
    <location>
        <begin position="25"/>
        <end position="169"/>
    </location>
</feature>
<protein>
    <recommendedName>
        <fullName evidence="4">Collagen triple helix repeat-containing protein</fullName>
    </recommendedName>
</protein>
<dbReference type="AlphaFoldDB" id="A0A1H7APE6"/>
<organism evidence="2 3">
    <name type="scientific">Dyadobacter koreensis</name>
    <dbReference type="NCBI Taxonomy" id="408657"/>
    <lineage>
        <taxon>Bacteria</taxon>
        <taxon>Pseudomonadati</taxon>
        <taxon>Bacteroidota</taxon>
        <taxon>Cytophagia</taxon>
        <taxon>Cytophagales</taxon>
        <taxon>Spirosomataceae</taxon>
        <taxon>Dyadobacter</taxon>
    </lineage>
</organism>
<evidence type="ECO:0000313" key="3">
    <source>
        <dbReference type="Proteomes" id="UP000199532"/>
    </source>
</evidence>
<accession>A0A1H7APE6</accession>
<keyword evidence="1" id="KW-0732">Signal</keyword>
<proteinExistence type="predicted"/>
<reference evidence="2 3" key="1">
    <citation type="submission" date="2016-10" db="EMBL/GenBank/DDBJ databases">
        <authorList>
            <person name="de Groot N.N."/>
        </authorList>
    </citation>
    <scope>NUCLEOTIDE SEQUENCE [LARGE SCALE GENOMIC DNA]</scope>
    <source>
        <strain evidence="2 3">DSM 19938</strain>
    </source>
</reference>
<evidence type="ECO:0000313" key="2">
    <source>
        <dbReference type="EMBL" id="SEJ67208.1"/>
    </source>
</evidence>
<gene>
    <name evidence="2" type="ORF">SAMN04487995_5799</name>
</gene>
<evidence type="ECO:0000256" key="1">
    <source>
        <dbReference type="SAM" id="SignalP"/>
    </source>
</evidence>
<dbReference type="STRING" id="408657.SAMN04487995_5799"/>
<dbReference type="OrthoDB" id="956932at2"/>